<dbReference type="PANTHER" id="PTHR47829:SF1">
    <property type="entry name" value="HAD FAMILY PHOSPHATASE"/>
    <property type="match status" value="1"/>
</dbReference>
<evidence type="ECO:0000313" key="3">
    <source>
        <dbReference type="Proteomes" id="UP000623795"/>
    </source>
</evidence>
<protein>
    <submittedName>
        <fullName evidence="2">Phosphotransferase</fullName>
    </submittedName>
</protein>
<dbReference type="InterPro" id="IPR041726">
    <property type="entry name" value="ACAD10_11_N"/>
</dbReference>
<dbReference type="EMBL" id="WTVN01000001">
    <property type="protein sequence ID" value="NMG42235.1"/>
    <property type="molecule type" value="Genomic_DNA"/>
</dbReference>
<dbReference type="RefSeq" id="WP_169254153.1">
    <property type="nucleotide sequence ID" value="NZ_WTVN01000001.1"/>
</dbReference>
<dbReference type="Proteomes" id="UP000623795">
    <property type="component" value="Unassembled WGS sequence"/>
</dbReference>
<evidence type="ECO:0000313" key="2">
    <source>
        <dbReference type="EMBL" id="NMG42235.1"/>
    </source>
</evidence>
<dbReference type="Gene3D" id="3.90.1200.10">
    <property type="match status" value="1"/>
</dbReference>
<dbReference type="CDD" id="cd05154">
    <property type="entry name" value="ACAD10_11_N-like"/>
    <property type="match status" value="1"/>
</dbReference>
<reference evidence="2 3" key="1">
    <citation type="submission" date="2019-12" db="EMBL/GenBank/DDBJ databases">
        <title>Comparative genomics gives insights into the taxonomy of the Azoarcus-Aromatoleum group and reveals separate origins of nif in the plant-associated Azoarcus and non-plant-associated Aromatoleum sub-groups.</title>
        <authorList>
            <person name="Lafos M."/>
            <person name="Maluk M."/>
            <person name="Batista M."/>
            <person name="Junghare M."/>
            <person name="Carmona M."/>
            <person name="Faoro H."/>
            <person name="Cruz L.M."/>
            <person name="Battistoni F."/>
            <person name="De Souza E."/>
            <person name="Pedrosa F."/>
            <person name="Chen W.-M."/>
            <person name="Poole P.S."/>
            <person name="Dixon R.A."/>
            <person name="James E.K."/>
        </authorList>
    </citation>
    <scope>NUCLEOTIDE SEQUENCE [LARGE SCALE GENOMIC DNA]</scope>
    <source>
        <strain evidence="2 3">Td21</strain>
    </source>
</reference>
<dbReference type="Pfam" id="PF01636">
    <property type="entry name" value="APH"/>
    <property type="match status" value="1"/>
</dbReference>
<organism evidence="2 3">
    <name type="scientific">Aromatoleum toluvorans</name>
    <dbReference type="NCBI Taxonomy" id="92002"/>
    <lineage>
        <taxon>Bacteria</taxon>
        <taxon>Pseudomonadati</taxon>
        <taxon>Pseudomonadota</taxon>
        <taxon>Betaproteobacteria</taxon>
        <taxon>Rhodocyclales</taxon>
        <taxon>Rhodocyclaceae</taxon>
        <taxon>Aromatoleum</taxon>
    </lineage>
</organism>
<feature type="domain" description="Aminoglycoside phosphotransferase" evidence="1">
    <location>
        <begin position="32"/>
        <end position="268"/>
    </location>
</feature>
<gene>
    <name evidence="2" type="ORF">GPA22_00580</name>
</gene>
<accession>A0ABX1PSQ2</accession>
<comment type="caution">
    <text evidence="2">The sequence shown here is derived from an EMBL/GenBank/DDBJ whole genome shotgun (WGS) entry which is preliminary data.</text>
</comment>
<dbReference type="InterPro" id="IPR002575">
    <property type="entry name" value="Aminoglycoside_PTrfase"/>
</dbReference>
<dbReference type="Gene3D" id="3.30.200.20">
    <property type="entry name" value="Phosphorylase Kinase, domain 1"/>
    <property type="match status" value="1"/>
</dbReference>
<dbReference type="InterPro" id="IPR011009">
    <property type="entry name" value="Kinase-like_dom_sf"/>
</dbReference>
<dbReference type="SUPFAM" id="SSF56112">
    <property type="entry name" value="Protein kinase-like (PK-like)"/>
    <property type="match status" value="1"/>
</dbReference>
<name>A0ABX1PSQ2_9RHOO</name>
<sequence>MAREAWQELVDVDRLAAWMDSRGLEQGPIADARPLTGGTQNLLLRFQRGDRQFVLRRPPPHPRMDGTATMQREARVLGALAGTRVPHARLIVGCDDKTILGAGFYLMEPVEGFTPTGPLPAPFVEHAGYRQQIGLAMAEAIAELAAVDYVAVGLADFGKIEGYLERQVGRWRSQLEGYRDYPGWPGPAGIPGTESVGLWLEANKPATFQPGIVHGDYHLANVMFQHERPELAAIVDWELATIGDPLIDLGWLIATWPDADGAGIVPKLEASPWDRFVRADELIERYAQTSRRDLSDLRWYTVLACYKLGILLEGSYARACAGKAPMDVGLSLHAATLRLFERAQNWMESR</sequence>
<keyword evidence="3" id="KW-1185">Reference proteome</keyword>
<proteinExistence type="predicted"/>
<dbReference type="PANTHER" id="PTHR47829">
    <property type="entry name" value="HYDROLASE, PUTATIVE (AFU_ORTHOLOGUE AFUA_1G12880)-RELATED"/>
    <property type="match status" value="1"/>
</dbReference>
<evidence type="ECO:0000259" key="1">
    <source>
        <dbReference type="Pfam" id="PF01636"/>
    </source>
</evidence>
<dbReference type="InterPro" id="IPR052898">
    <property type="entry name" value="ACAD10-like"/>
</dbReference>